<dbReference type="Proteomes" id="UP000269221">
    <property type="component" value="Unassembled WGS sequence"/>
</dbReference>
<keyword evidence="7" id="KW-0805">Transcription regulation</keyword>
<accession>A0A3M0LA08</accession>
<keyword evidence="13" id="KW-1185">Reference proteome</keyword>
<reference evidence="12 13" key="1">
    <citation type="submission" date="2018-07" db="EMBL/GenBank/DDBJ databases">
        <title>A high quality draft genome assembly of the barn swallow (H. rustica rustica).</title>
        <authorList>
            <person name="Formenti G."/>
            <person name="Chiara M."/>
            <person name="Poveda L."/>
            <person name="Francoijs K.-J."/>
            <person name="Bonisoli-Alquati A."/>
            <person name="Canova L."/>
            <person name="Gianfranceschi L."/>
            <person name="Horner D.S."/>
            <person name="Saino N."/>
        </authorList>
    </citation>
    <scope>NUCLEOTIDE SEQUENCE [LARGE SCALE GENOMIC DNA]</scope>
    <source>
        <strain evidence="12">Chelidonia</strain>
        <tissue evidence="12">Blood</tissue>
    </source>
</reference>
<keyword evidence="6" id="KW-0862">Zinc</keyword>
<evidence type="ECO:0000256" key="1">
    <source>
        <dbReference type="ARBA" id="ARBA00000900"/>
    </source>
</evidence>
<dbReference type="OrthoDB" id="21204at2759"/>
<dbReference type="GO" id="GO:0061630">
    <property type="term" value="F:ubiquitin protein ligase activity"/>
    <property type="evidence" value="ECO:0007669"/>
    <property type="project" value="UniProtKB-EC"/>
</dbReference>
<keyword evidence="5 9" id="KW-0863">Zinc-finger</keyword>
<evidence type="ECO:0000256" key="3">
    <source>
        <dbReference type="ARBA" id="ARBA00022679"/>
    </source>
</evidence>
<keyword evidence="4" id="KW-0479">Metal-binding</keyword>
<dbReference type="GO" id="GO:0006513">
    <property type="term" value="P:protein monoubiquitination"/>
    <property type="evidence" value="ECO:0007669"/>
    <property type="project" value="TreeGrafter"/>
</dbReference>
<dbReference type="Gene3D" id="3.30.40.10">
    <property type="entry name" value="Zinc/RING finger domain, C3HC4 (zinc finger)"/>
    <property type="match status" value="1"/>
</dbReference>
<feature type="region of interest" description="Disordered" evidence="10">
    <location>
        <begin position="60"/>
        <end position="81"/>
    </location>
</feature>
<dbReference type="STRING" id="333673.A0A3M0LA08"/>
<evidence type="ECO:0000256" key="9">
    <source>
        <dbReference type="PROSITE-ProRule" id="PRU00175"/>
    </source>
</evidence>
<dbReference type="SUPFAM" id="SSF57850">
    <property type="entry name" value="RING/U-box"/>
    <property type="match status" value="1"/>
</dbReference>
<dbReference type="PROSITE" id="PS50089">
    <property type="entry name" value="ZF_RING_2"/>
    <property type="match status" value="1"/>
</dbReference>
<evidence type="ECO:0000313" key="12">
    <source>
        <dbReference type="EMBL" id="RMC22228.1"/>
    </source>
</evidence>
<evidence type="ECO:0000256" key="5">
    <source>
        <dbReference type="ARBA" id="ARBA00022771"/>
    </source>
</evidence>
<dbReference type="EMBL" id="QRBI01000092">
    <property type="protein sequence ID" value="RMC22228.1"/>
    <property type="molecule type" value="Genomic_DNA"/>
</dbReference>
<protein>
    <recommendedName>
        <fullName evidence="2">RING-type E3 ubiquitin transferase</fullName>
        <ecNumber evidence="2">2.3.2.27</ecNumber>
    </recommendedName>
</protein>
<feature type="region of interest" description="Disordered" evidence="10">
    <location>
        <begin position="1"/>
        <end position="39"/>
    </location>
</feature>
<evidence type="ECO:0000256" key="6">
    <source>
        <dbReference type="ARBA" id="ARBA00022833"/>
    </source>
</evidence>
<evidence type="ECO:0000256" key="7">
    <source>
        <dbReference type="ARBA" id="ARBA00023015"/>
    </source>
</evidence>
<evidence type="ECO:0000256" key="4">
    <source>
        <dbReference type="ARBA" id="ARBA00022723"/>
    </source>
</evidence>
<sequence>MQGCSVAKTQSSAEEAARVGEQWPGCQQGRKEKRAQNSWPHEQVVVGPWDWTLVVTVNSPHSKQQLDPPPSDAERESSCPLLHPSSCPQNLTGIKKPITFQCLAEIIMIPGKTMDWRKNSFSIVVGVLTTNCVQYNTMWNDKRLLTDENLWTADDHGLSLLTVCNTSKGEQLLFLSCPQPATTASMATGAEWSCSICRETSSHIAYVGSCLHQFCRGCILRWARKNPSCPLCRQTVHTIIYLAPHQGFVEMSVPQPSVPRSTGPREELGAAEPQPRAHVAGFPPEIWALFFRNHAEILRPLELWPNEVLCGACRWDVAFSQGRIVVSLCRYGLH</sequence>
<feature type="region of interest" description="Disordered" evidence="10">
    <location>
        <begin position="254"/>
        <end position="274"/>
    </location>
</feature>
<comment type="catalytic activity">
    <reaction evidence="1">
        <text>S-ubiquitinyl-[E2 ubiquitin-conjugating enzyme]-L-cysteine + [acceptor protein]-L-lysine = [E2 ubiquitin-conjugating enzyme]-L-cysteine + N(6)-ubiquitinyl-[acceptor protein]-L-lysine.</text>
        <dbReference type="EC" id="2.3.2.27"/>
    </reaction>
</comment>
<evidence type="ECO:0000256" key="2">
    <source>
        <dbReference type="ARBA" id="ARBA00012483"/>
    </source>
</evidence>
<keyword evidence="3" id="KW-0808">Transferase</keyword>
<dbReference type="EC" id="2.3.2.27" evidence="2"/>
<dbReference type="PROSITE" id="PS00518">
    <property type="entry name" value="ZF_RING_1"/>
    <property type="match status" value="1"/>
</dbReference>
<gene>
    <name evidence="12" type="ORF">DUI87_00539</name>
</gene>
<evidence type="ECO:0000256" key="8">
    <source>
        <dbReference type="ARBA" id="ARBA00023163"/>
    </source>
</evidence>
<dbReference type="Pfam" id="PF13639">
    <property type="entry name" value="zf-RING_2"/>
    <property type="match status" value="1"/>
</dbReference>
<evidence type="ECO:0000259" key="11">
    <source>
        <dbReference type="PROSITE" id="PS50089"/>
    </source>
</evidence>
<evidence type="ECO:0000256" key="10">
    <source>
        <dbReference type="SAM" id="MobiDB-lite"/>
    </source>
</evidence>
<feature type="domain" description="RING-type" evidence="11">
    <location>
        <begin position="194"/>
        <end position="233"/>
    </location>
</feature>
<evidence type="ECO:0000313" key="13">
    <source>
        <dbReference type="Proteomes" id="UP000269221"/>
    </source>
</evidence>
<dbReference type="PANTHER" id="PTHR46077:SF1">
    <property type="entry name" value="TOP1 BINDING ARGININE_SERINE RICH PROTEIN, E3 UBIQUITIN LIGASE"/>
    <property type="match status" value="1"/>
</dbReference>
<dbReference type="InterPro" id="IPR017907">
    <property type="entry name" value="Znf_RING_CS"/>
</dbReference>
<name>A0A3M0LA08_HIRRU</name>
<comment type="caution">
    <text evidence="12">The sequence shown here is derived from an EMBL/GenBank/DDBJ whole genome shotgun (WGS) entry which is preliminary data.</text>
</comment>
<dbReference type="SMART" id="SM00184">
    <property type="entry name" value="RING"/>
    <property type="match status" value="1"/>
</dbReference>
<organism evidence="12 13">
    <name type="scientific">Hirundo rustica rustica</name>
    <dbReference type="NCBI Taxonomy" id="333673"/>
    <lineage>
        <taxon>Eukaryota</taxon>
        <taxon>Metazoa</taxon>
        <taxon>Chordata</taxon>
        <taxon>Craniata</taxon>
        <taxon>Vertebrata</taxon>
        <taxon>Euteleostomi</taxon>
        <taxon>Archelosauria</taxon>
        <taxon>Archosauria</taxon>
        <taxon>Dinosauria</taxon>
        <taxon>Saurischia</taxon>
        <taxon>Theropoda</taxon>
        <taxon>Coelurosauria</taxon>
        <taxon>Aves</taxon>
        <taxon>Neognathae</taxon>
        <taxon>Neoaves</taxon>
        <taxon>Telluraves</taxon>
        <taxon>Australaves</taxon>
        <taxon>Passeriformes</taxon>
        <taxon>Sylvioidea</taxon>
        <taxon>Hirundinidae</taxon>
        <taxon>Hirundo</taxon>
    </lineage>
</organism>
<dbReference type="GO" id="GO:0000209">
    <property type="term" value="P:protein polyubiquitination"/>
    <property type="evidence" value="ECO:0007669"/>
    <property type="project" value="TreeGrafter"/>
</dbReference>
<dbReference type="InterPro" id="IPR001841">
    <property type="entry name" value="Znf_RING"/>
</dbReference>
<dbReference type="InterPro" id="IPR013083">
    <property type="entry name" value="Znf_RING/FYVE/PHD"/>
</dbReference>
<dbReference type="GO" id="GO:0008270">
    <property type="term" value="F:zinc ion binding"/>
    <property type="evidence" value="ECO:0007669"/>
    <property type="project" value="UniProtKB-KW"/>
</dbReference>
<dbReference type="AlphaFoldDB" id="A0A3M0LA08"/>
<dbReference type="PANTHER" id="PTHR46077">
    <property type="entry name" value="E3 UBIQUITIN-PROTEIN LIGASE TOPORS"/>
    <property type="match status" value="1"/>
</dbReference>
<proteinExistence type="predicted"/>
<keyword evidence="8" id="KW-0804">Transcription</keyword>